<evidence type="ECO:0000256" key="2">
    <source>
        <dbReference type="ARBA" id="ARBA00023002"/>
    </source>
</evidence>
<dbReference type="GO" id="GO:0016491">
    <property type="term" value="F:oxidoreductase activity"/>
    <property type="evidence" value="ECO:0007669"/>
    <property type="project" value="UniProtKB-KW"/>
</dbReference>
<evidence type="ECO:0000259" key="3">
    <source>
        <dbReference type="SMART" id="SM00822"/>
    </source>
</evidence>
<dbReference type="Pfam" id="PF13561">
    <property type="entry name" value="adh_short_C2"/>
    <property type="match status" value="1"/>
</dbReference>
<sequence length="256" mass="27197">MTSPFDLTGRIALVTGSSRGIGRSIADGLADAGATIVLNGVDAGRLESACTDLAEKHGADRVHARAFDITDGESVDQAIQWIESHVGPIDILFNNAGVQHRQPLVDVSLDDWRRVIDIDVTGAFLVGRTVARGMIDRGAGKIVNICSVQSDLARPTIGPYTAAKGALRNLTRAMTAEWARHGLQVNGIAPGYIHTEMTQNLVDDEEFNAWILGRTPAGRWGSVADIVGPAVWLASQASNYVNGQVIFVDGGMSVVV</sequence>
<dbReference type="AlphaFoldDB" id="A0A3M8LR07"/>
<dbReference type="PANTHER" id="PTHR43669">
    <property type="entry name" value="5-KETO-D-GLUCONATE 5-REDUCTASE"/>
    <property type="match status" value="1"/>
</dbReference>
<evidence type="ECO:0000256" key="1">
    <source>
        <dbReference type="ARBA" id="ARBA00006484"/>
    </source>
</evidence>
<dbReference type="FunFam" id="3.40.50.720:FF:000084">
    <property type="entry name" value="Short-chain dehydrogenase reductase"/>
    <property type="match status" value="1"/>
</dbReference>
<accession>A0A3M8LR07</accession>
<feature type="domain" description="Ketoreductase" evidence="3">
    <location>
        <begin position="10"/>
        <end position="191"/>
    </location>
</feature>
<gene>
    <name evidence="4" type="ORF">EEJ31_00560</name>
</gene>
<dbReference type="Gene3D" id="3.40.50.720">
    <property type="entry name" value="NAD(P)-binding Rossmann-like Domain"/>
    <property type="match status" value="1"/>
</dbReference>
<name>A0A3M8LR07_9MICO</name>
<protein>
    <submittedName>
        <fullName evidence="4">SDR family oxidoreductase</fullName>
    </submittedName>
</protein>
<dbReference type="InterPro" id="IPR057326">
    <property type="entry name" value="KR_dom"/>
</dbReference>
<comment type="caution">
    <text evidence="4">The sequence shown here is derived from an EMBL/GenBank/DDBJ whole genome shotgun (WGS) entry which is preliminary data.</text>
</comment>
<dbReference type="InterPro" id="IPR002347">
    <property type="entry name" value="SDR_fam"/>
</dbReference>
<reference evidence="4 5" key="1">
    <citation type="submission" date="2018-11" db="EMBL/GenBank/DDBJ databases">
        <title>Cryobacterium sp. nov., isolated from rhizosphere soil of lettuce.</title>
        <authorList>
            <person name="Wang Y."/>
        </authorList>
    </citation>
    <scope>NUCLEOTIDE SEQUENCE [LARGE SCALE GENOMIC DNA]</scope>
    <source>
        <strain evidence="4 5">NEAU-85</strain>
    </source>
</reference>
<evidence type="ECO:0000313" key="5">
    <source>
        <dbReference type="Proteomes" id="UP000279859"/>
    </source>
</evidence>
<dbReference type="OrthoDB" id="286404at2"/>
<dbReference type="Proteomes" id="UP000279859">
    <property type="component" value="Unassembled WGS sequence"/>
</dbReference>
<dbReference type="SMART" id="SM00822">
    <property type="entry name" value="PKS_KR"/>
    <property type="match status" value="1"/>
</dbReference>
<keyword evidence="5" id="KW-1185">Reference proteome</keyword>
<keyword evidence="2" id="KW-0560">Oxidoreductase</keyword>
<dbReference type="EMBL" id="RDSR01000001">
    <property type="protein sequence ID" value="RNE67309.1"/>
    <property type="molecule type" value="Genomic_DNA"/>
</dbReference>
<proteinExistence type="inferred from homology"/>
<organism evidence="4 5">
    <name type="scientific">Cryobacterium tepidiphilum</name>
    <dbReference type="NCBI Taxonomy" id="2486026"/>
    <lineage>
        <taxon>Bacteria</taxon>
        <taxon>Bacillati</taxon>
        <taxon>Actinomycetota</taxon>
        <taxon>Actinomycetes</taxon>
        <taxon>Micrococcales</taxon>
        <taxon>Microbacteriaceae</taxon>
        <taxon>Cryobacterium</taxon>
    </lineage>
</organism>
<dbReference type="PRINTS" id="PR00080">
    <property type="entry name" value="SDRFAMILY"/>
</dbReference>
<dbReference type="RefSeq" id="WP_123044341.1">
    <property type="nucleotide sequence ID" value="NZ_RDSR01000001.1"/>
</dbReference>
<comment type="similarity">
    <text evidence="1">Belongs to the short-chain dehydrogenases/reductases (SDR) family.</text>
</comment>
<dbReference type="PANTHER" id="PTHR43669:SF14">
    <property type="entry name" value="OXIDOREDUCTASE"/>
    <property type="match status" value="1"/>
</dbReference>
<dbReference type="InterPro" id="IPR036291">
    <property type="entry name" value="NAD(P)-bd_dom_sf"/>
</dbReference>
<evidence type="ECO:0000313" key="4">
    <source>
        <dbReference type="EMBL" id="RNE67309.1"/>
    </source>
</evidence>
<dbReference type="SUPFAM" id="SSF51735">
    <property type="entry name" value="NAD(P)-binding Rossmann-fold domains"/>
    <property type="match status" value="1"/>
</dbReference>
<dbReference type="PRINTS" id="PR00081">
    <property type="entry name" value="GDHRDH"/>
</dbReference>